<evidence type="ECO:0000256" key="2">
    <source>
        <dbReference type="ARBA" id="ARBA00022692"/>
    </source>
</evidence>
<dbReference type="AlphaFoldDB" id="A0A6G1ISP2"/>
<feature type="compositionally biased region" description="Basic and acidic residues" evidence="6">
    <location>
        <begin position="352"/>
        <end position="374"/>
    </location>
</feature>
<dbReference type="InterPro" id="IPR049326">
    <property type="entry name" value="Rhodopsin_dom_fungi"/>
</dbReference>
<evidence type="ECO:0000256" key="5">
    <source>
        <dbReference type="ARBA" id="ARBA00038359"/>
    </source>
</evidence>
<evidence type="ECO:0000256" key="6">
    <source>
        <dbReference type="SAM" id="MobiDB-lite"/>
    </source>
</evidence>
<organism evidence="9 10">
    <name type="scientific">Lentithecium fluviatile CBS 122367</name>
    <dbReference type="NCBI Taxonomy" id="1168545"/>
    <lineage>
        <taxon>Eukaryota</taxon>
        <taxon>Fungi</taxon>
        <taxon>Dikarya</taxon>
        <taxon>Ascomycota</taxon>
        <taxon>Pezizomycotina</taxon>
        <taxon>Dothideomycetes</taxon>
        <taxon>Pleosporomycetidae</taxon>
        <taxon>Pleosporales</taxon>
        <taxon>Massarineae</taxon>
        <taxon>Lentitheciaceae</taxon>
        <taxon>Lentithecium</taxon>
    </lineage>
</organism>
<evidence type="ECO:0000259" key="8">
    <source>
        <dbReference type="Pfam" id="PF20684"/>
    </source>
</evidence>
<keyword evidence="4 7" id="KW-0472">Membrane</keyword>
<feature type="transmembrane region" description="Helical" evidence="7">
    <location>
        <begin position="12"/>
        <end position="33"/>
    </location>
</feature>
<dbReference type="GO" id="GO:0016020">
    <property type="term" value="C:membrane"/>
    <property type="evidence" value="ECO:0007669"/>
    <property type="project" value="UniProtKB-SubCell"/>
</dbReference>
<dbReference type="OrthoDB" id="444631at2759"/>
<comment type="similarity">
    <text evidence="5">Belongs to the SAT4 family.</text>
</comment>
<dbReference type="PANTHER" id="PTHR33048">
    <property type="entry name" value="PTH11-LIKE INTEGRAL MEMBRANE PROTEIN (AFU_ORTHOLOGUE AFUA_5G11245)"/>
    <property type="match status" value="1"/>
</dbReference>
<sequence>MATDPRAQQTAAVLSIFAIIGTLFVGLRLWTRFFIIRAPGWEDRLLISSWIFAAATAVSIGLQIHFGLGSHSSTLSPYQNEKIAMLIYISIPTYCASLGLTKLAILMQYQRVFTTRRFQIWTWTFIAVIAAYTVATVITGVFLCTPISKFWKPQTEGHCINTFASWFANAIINIITDLMIIILPIPVVRRLKLARKQKTLLIGVFAFGTVVCVISIVRLHSLLVMVRTTDPSYDNAPVASFSVVETWVALICACLPTLRPLLAKWFSGLSGSSANTAGTPSGAGYGLASTTNRKRSAMLPALSSHGMHLGSMRGQERLDRETADDKIKVVTRVDVSISEASMKSPASGNSCGKDERESSTESLFRDGKYGGHMV</sequence>
<feature type="region of interest" description="Disordered" evidence="6">
    <location>
        <begin position="341"/>
        <end position="374"/>
    </location>
</feature>
<proteinExistence type="inferred from homology"/>
<feature type="transmembrane region" description="Helical" evidence="7">
    <location>
        <begin position="86"/>
        <end position="106"/>
    </location>
</feature>
<dbReference type="InterPro" id="IPR052337">
    <property type="entry name" value="SAT4-like"/>
</dbReference>
<dbReference type="Proteomes" id="UP000799291">
    <property type="component" value="Unassembled WGS sequence"/>
</dbReference>
<accession>A0A6G1ISP2</accession>
<evidence type="ECO:0000256" key="3">
    <source>
        <dbReference type="ARBA" id="ARBA00022989"/>
    </source>
</evidence>
<evidence type="ECO:0000256" key="7">
    <source>
        <dbReference type="SAM" id="Phobius"/>
    </source>
</evidence>
<evidence type="ECO:0000313" key="9">
    <source>
        <dbReference type="EMBL" id="KAF2681252.1"/>
    </source>
</evidence>
<name>A0A6G1ISP2_9PLEO</name>
<feature type="domain" description="Rhodopsin" evidence="8">
    <location>
        <begin position="27"/>
        <end position="263"/>
    </location>
</feature>
<feature type="transmembrane region" description="Helical" evidence="7">
    <location>
        <begin position="45"/>
        <end position="66"/>
    </location>
</feature>
<keyword evidence="2 7" id="KW-0812">Transmembrane</keyword>
<comment type="subcellular location">
    <subcellularLocation>
        <location evidence="1">Membrane</location>
        <topology evidence="1">Multi-pass membrane protein</topology>
    </subcellularLocation>
</comment>
<dbReference type="Pfam" id="PF20684">
    <property type="entry name" value="Fung_rhodopsin"/>
    <property type="match status" value="1"/>
</dbReference>
<feature type="transmembrane region" description="Helical" evidence="7">
    <location>
        <begin position="163"/>
        <end position="188"/>
    </location>
</feature>
<evidence type="ECO:0000313" key="10">
    <source>
        <dbReference type="Proteomes" id="UP000799291"/>
    </source>
</evidence>
<keyword evidence="10" id="KW-1185">Reference proteome</keyword>
<feature type="transmembrane region" description="Helical" evidence="7">
    <location>
        <begin position="118"/>
        <end position="143"/>
    </location>
</feature>
<gene>
    <name evidence="9" type="ORF">K458DRAFT_406607</name>
</gene>
<dbReference type="PANTHER" id="PTHR33048:SF47">
    <property type="entry name" value="INTEGRAL MEMBRANE PROTEIN-RELATED"/>
    <property type="match status" value="1"/>
</dbReference>
<evidence type="ECO:0000256" key="1">
    <source>
        <dbReference type="ARBA" id="ARBA00004141"/>
    </source>
</evidence>
<feature type="transmembrane region" description="Helical" evidence="7">
    <location>
        <begin position="200"/>
        <end position="219"/>
    </location>
</feature>
<feature type="compositionally biased region" description="Polar residues" evidence="6">
    <location>
        <begin position="341"/>
        <end position="350"/>
    </location>
</feature>
<evidence type="ECO:0000256" key="4">
    <source>
        <dbReference type="ARBA" id="ARBA00023136"/>
    </source>
</evidence>
<dbReference type="EMBL" id="MU005592">
    <property type="protein sequence ID" value="KAF2681252.1"/>
    <property type="molecule type" value="Genomic_DNA"/>
</dbReference>
<keyword evidence="3 7" id="KW-1133">Transmembrane helix</keyword>
<protein>
    <recommendedName>
        <fullName evidence="8">Rhodopsin domain-containing protein</fullName>
    </recommendedName>
</protein>
<reference evidence="9" key="1">
    <citation type="journal article" date="2020" name="Stud. Mycol.">
        <title>101 Dothideomycetes genomes: a test case for predicting lifestyles and emergence of pathogens.</title>
        <authorList>
            <person name="Haridas S."/>
            <person name="Albert R."/>
            <person name="Binder M."/>
            <person name="Bloem J."/>
            <person name="Labutti K."/>
            <person name="Salamov A."/>
            <person name="Andreopoulos B."/>
            <person name="Baker S."/>
            <person name="Barry K."/>
            <person name="Bills G."/>
            <person name="Bluhm B."/>
            <person name="Cannon C."/>
            <person name="Castanera R."/>
            <person name="Culley D."/>
            <person name="Daum C."/>
            <person name="Ezra D."/>
            <person name="Gonzalez J."/>
            <person name="Henrissat B."/>
            <person name="Kuo A."/>
            <person name="Liang C."/>
            <person name="Lipzen A."/>
            <person name="Lutzoni F."/>
            <person name="Magnuson J."/>
            <person name="Mondo S."/>
            <person name="Nolan M."/>
            <person name="Ohm R."/>
            <person name="Pangilinan J."/>
            <person name="Park H.-J."/>
            <person name="Ramirez L."/>
            <person name="Alfaro M."/>
            <person name="Sun H."/>
            <person name="Tritt A."/>
            <person name="Yoshinaga Y."/>
            <person name="Zwiers L.-H."/>
            <person name="Turgeon B."/>
            <person name="Goodwin S."/>
            <person name="Spatafora J."/>
            <person name="Crous P."/>
            <person name="Grigoriev I."/>
        </authorList>
    </citation>
    <scope>NUCLEOTIDE SEQUENCE</scope>
    <source>
        <strain evidence="9">CBS 122367</strain>
    </source>
</reference>